<dbReference type="GO" id="GO:0009055">
    <property type="term" value="F:electron transfer activity"/>
    <property type="evidence" value="ECO:0007669"/>
    <property type="project" value="InterPro"/>
</dbReference>
<name>A0A3B8WJF6_MARNT</name>
<dbReference type="Pfam" id="PF00033">
    <property type="entry name" value="Cytochrome_B"/>
    <property type="match status" value="1"/>
</dbReference>
<dbReference type="PANTHER" id="PTHR19271">
    <property type="entry name" value="CYTOCHROME B"/>
    <property type="match status" value="1"/>
</dbReference>
<sequence length="40" mass="4719">TGASAFFVVVYLHMFRGLMYGSYQKPRELIWIFGMLIYLV</sequence>
<evidence type="ECO:0000259" key="2">
    <source>
        <dbReference type="PROSITE" id="PS51002"/>
    </source>
</evidence>
<dbReference type="InterPro" id="IPR027387">
    <property type="entry name" value="Cytb/b6-like_sf"/>
</dbReference>
<dbReference type="SUPFAM" id="SSF81342">
    <property type="entry name" value="Transmembrane di-heme cytochromes"/>
    <property type="match status" value="1"/>
</dbReference>
<dbReference type="GO" id="GO:0016020">
    <property type="term" value="C:membrane"/>
    <property type="evidence" value="ECO:0007669"/>
    <property type="project" value="InterPro"/>
</dbReference>
<dbReference type="GO" id="GO:0016491">
    <property type="term" value="F:oxidoreductase activity"/>
    <property type="evidence" value="ECO:0007669"/>
    <property type="project" value="InterPro"/>
</dbReference>
<feature type="non-terminal residue" evidence="3">
    <location>
        <position position="1"/>
    </location>
</feature>
<reference evidence="3 4" key="1">
    <citation type="journal article" date="2018" name="Nat. Biotechnol.">
        <title>A standardized bacterial taxonomy based on genome phylogeny substantially revises the tree of life.</title>
        <authorList>
            <person name="Parks D.H."/>
            <person name="Chuvochina M."/>
            <person name="Waite D.W."/>
            <person name="Rinke C."/>
            <person name="Skarshewski A."/>
            <person name="Chaumeil P.A."/>
            <person name="Hugenholtz P."/>
        </authorList>
    </citation>
    <scope>NUCLEOTIDE SEQUENCE [LARGE SCALE GENOMIC DNA]</scope>
    <source>
        <strain evidence="3">UBA9049</strain>
    </source>
</reference>
<organism evidence="3 4">
    <name type="scientific">Marinobacter nauticus</name>
    <name type="common">Marinobacter hydrocarbonoclasticus</name>
    <name type="synonym">Marinobacter aquaeolei</name>
    <dbReference type="NCBI Taxonomy" id="2743"/>
    <lineage>
        <taxon>Bacteria</taxon>
        <taxon>Pseudomonadati</taxon>
        <taxon>Pseudomonadota</taxon>
        <taxon>Gammaproteobacteria</taxon>
        <taxon>Pseudomonadales</taxon>
        <taxon>Marinobacteraceae</taxon>
        <taxon>Marinobacter</taxon>
    </lineage>
</organism>
<protein>
    <submittedName>
        <fullName evidence="3">Cytochrome b</fullName>
    </submittedName>
</protein>
<evidence type="ECO:0000313" key="4">
    <source>
        <dbReference type="Proteomes" id="UP000261325"/>
    </source>
</evidence>
<evidence type="ECO:0000313" key="3">
    <source>
        <dbReference type="EMBL" id="HAC26805.1"/>
    </source>
</evidence>
<dbReference type="Proteomes" id="UP000261325">
    <property type="component" value="Unassembled WGS sequence"/>
</dbReference>
<feature type="domain" description="Cytochrome b/b6 N-terminal region profile" evidence="2">
    <location>
        <begin position="1"/>
        <end position="40"/>
    </location>
</feature>
<comment type="subunit">
    <text evidence="1">The main subunits of complex b-c1 are: cytochrome b, cytochrome c1 and the Rieske protein.</text>
</comment>
<dbReference type="Gene3D" id="1.20.810.10">
    <property type="entry name" value="Cytochrome Bc1 Complex, Chain C"/>
    <property type="match status" value="1"/>
</dbReference>
<accession>A0A3B8WJF6</accession>
<dbReference type="InterPro" id="IPR005797">
    <property type="entry name" value="Cyt_b/b6_N"/>
</dbReference>
<dbReference type="EMBL" id="DLYI01000036">
    <property type="protein sequence ID" value="HAC26805.1"/>
    <property type="molecule type" value="Genomic_DNA"/>
</dbReference>
<dbReference type="PANTHER" id="PTHR19271:SF16">
    <property type="entry name" value="CYTOCHROME B"/>
    <property type="match status" value="1"/>
</dbReference>
<gene>
    <name evidence="3" type="ORF">DCF82_03125</name>
</gene>
<dbReference type="PROSITE" id="PS51002">
    <property type="entry name" value="CYTB_NTER"/>
    <property type="match status" value="1"/>
</dbReference>
<dbReference type="GO" id="GO:0022904">
    <property type="term" value="P:respiratory electron transport chain"/>
    <property type="evidence" value="ECO:0007669"/>
    <property type="project" value="InterPro"/>
</dbReference>
<feature type="non-terminal residue" evidence="3">
    <location>
        <position position="40"/>
    </location>
</feature>
<comment type="caution">
    <text evidence="3">The sequence shown here is derived from an EMBL/GenBank/DDBJ whole genome shotgun (WGS) entry which is preliminary data.</text>
</comment>
<proteinExistence type="predicted"/>
<dbReference type="InterPro" id="IPR016174">
    <property type="entry name" value="Di-haem_cyt_TM"/>
</dbReference>
<evidence type="ECO:0000256" key="1">
    <source>
        <dbReference type="ARBA" id="ARBA00011649"/>
    </source>
</evidence>
<dbReference type="AlphaFoldDB" id="A0A3B8WJF6"/>